<dbReference type="InterPro" id="IPR006710">
    <property type="entry name" value="Glyco_hydro_43"/>
</dbReference>
<dbReference type="GO" id="GO:0016747">
    <property type="term" value="F:acyltransferase activity, transferring groups other than amino-acyl groups"/>
    <property type="evidence" value="ECO:0007669"/>
    <property type="project" value="InterPro"/>
</dbReference>
<name>A0A8H5FV08_9AGAR</name>
<evidence type="ECO:0000313" key="9">
    <source>
        <dbReference type="Proteomes" id="UP000559027"/>
    </source>
</evidence>
<feature type="domain" description="N-acetyltransferase" evidence="7">
    <location>
        <begin position="579"/>
        <end position="754"/>
    </location>
</feature>
<dbReference type="EMBL" id="JAACJO010000015">
    <property type="protein sequence ID" value="KAF5350141.1"/>
    <property type="molecule type" value="Genomic_DNA"/>
</dbReference>
<dbReference type="InterPro" id="IPR016181">
    <property type="entry name" value="Acyl_CoA_acyltransferase"/>
</dbReference>
<dbReference type="Gene3D" id="3.40.630.30">
    <property type="match status" value="1"/>
</dbReference>
<feature type="site" description="Important for catalytic activity, responsible for pKa modulation of the active site Glu and correct orientation of both the proton donor and substrate" evidence="5">
    <location>
        <position position="148"/>
    </location>
</feature>
<evidence type="ECO:0000256" key="1">
    <source>
        <dbReference type="ARBA" id="ARBA00009865"/>
    </source>
</evidence>
<dbReference type="Pfam" id="PF04616">
    <property type="entry name" value="Glyco_hydro_43"/>
    <property type="match status" value="1"/>
</dbReference>
<evidence type="ECO:0000256" key="3">
    <source>
        <dbReference type="ARBA" id="ARBA00023295"/>
    </source>
</evidence>
<comment type="similarity">
    <text evidence="1">Belongs to the glycosyl hydrolase 43 family.</text>
</comment>
<evidence type="ECO:0000256" key="6">
    <source>
        <dbReference type="SAM" id="SignalP"/>
    </source>
</evidence>
<dbReference type="PROSITE" id="PS51186">
    <property type="entry name" value="GNAT"/>
    <property type="match status" value="1"/>
</dbReference>
<dbReference type="InterPro" id="IPR051795">
    <property type="entry name" value="Glycosyl_Hydrlase_43"/>
</dbReference>
<evidence type="ECO:0000256" key="2">
    <source>
        <dbReference type="ARBA" id="ARBA00022801"/>
    </source>
</evidence>
<comment type="caution">
    <text evidence="8">The sequence shown here is derived from an EMBL/GenBank/DDBJ whole genome shotgun (WGS) entry which is preliminary data.</text>
</comment>
<dbReference type="OrthoDB" id="2139957at2759"/>
<dbReference type="Gene3D" id="2.60.120.200">
    <property type="match status" value="2"/>
</dbReference>
<dbReference type="Gene3D" id="2.115.10.20">
    <property type="entry name" value="Glycosyl hydrolase domain, family 43"/>
    <property type="match status" value="1"/>
</dbReference>
<sequence>MGFPLVPLFLVFQVTLLAFARSKNPILPGWNPDPSILRVGSDYFLATSTFEYYPGHPIYHSRDLQDWTLIGHGLNRQSQLPLFGTPSDAGTWAPSLRYHDGTFYLASTTRFVSGAELRLFPRSFYVKTKDIFSNEWSDPIYFDSLGYDADIFWDTNGDVYLTWSGINNNHDKIYSIYQSKIDLETGTSLTPAQIIFNGTLTHDAAARPEGPHIYHINSTYYLLIAEGGTGITHRATIQRSSVGPSGPWENNPNNPILYNGANTNLSVQNTGHADIVQAVDGKWWGVALGVRPQGPPDDPLRLKREQLGRETFLFPVDWVDGWPVFNKGQPLSEEVLSHDGGNVSLPASSTDNAPQQANEVYLNDFTSHTLDKSFYTLRTPYAPFHSLTSGSLQLRPNAYAPGDRDSPAMFLRKQASHNETFETELHFRSPRTNLEEGVGPWALTTDNATVIQTNYIPLASTTDPVKLRVQATPMEYAFSYSEGSVGQWNEVARFDGSVLSIPPAGGFFFKGAAFSMYNTGTGKPNEREFASCGLPGSERRNAVALMGKITNILADVGDYDFNFCFPVPPKLENDRVKLIPFQPIPKHTEAFVEAARSYPDVFKYLGAVGPYETTDDFLSTFYNPIIQKEPGFVLFLLIDKTKPPSTTVGLEGEEGAVAGHLAYINSSAVNLATEIGYILILPPFQRTHVTSNAVGLMMHYALDLPGQGGLGLRRVFWQANELNEPSRRLAERLGFRFEGILRWDRVLPPNKKVHGVGVDVREGDPRGKDWGGRHTVMLGHCWDDWEDGGREKIDAVMARLA</sequence>
<dbReference type="InterPro" id="IPR023296">
    <property type="entry name" value="Glyco_hydro_beta-prop_sf"/>
</dbReference>
<dbReference type="Pfam" id="PF13302">
    <property type="entry name" value="Acetyltransf_3"/>
    <property type="match status" value="1"/>
</dbReference>
<keyword evidence="6" id="KW-0732">Signal</keyword>
<dbReference type="CDD" id="cd18617">
    <property type="entry name" value="GH43_XynB-like"/>
    <property type="match status" value="1"/>
</dbReference>
<dbReference type="GO" id="GO:0005975">
    <property type="term" value="P:carbohydrate metabolic process"/>
    <property type="evidence" value="ECO:0007669"/>
    <property type="project" value="InterPro"/>
</dbReference>
<dbReference type="SUPFAM" id="SSF55729">
    <property type="entry name" value="Acyl-CoA N-acyltransferases (Nat)"/>
    <property type="match status" value="1"/>
</dbReference>
<feature type="signal peptide" evidence="6">
    <location>
        <begin position="1"/>
        <end position="22"/>
    </location>
</feature>
<dbReference type="InterPro" id="IPR013320">
    <property type="entry name" value="ConA-like_dom_sf"/>
</dbReference>
<protein>
    <recommendedName>
        <fullName evidence="7">N-acetyltransferase domain-containing protein</fullName>
    </recommendedName>
</protein>
<dbReference type="SUPFAM" id="SSF49899">
    <property type="entry name" value="Concanavalin A-like lectins/glucanases"/>
    <property type="match status" value="1"/>
</dbReference>
<feature type="active site" description="Proton donor" evidence="4">
    <location>
        <position position="209"/>
    </location>
</feature>
<dbReference type="GO" id="GO:0004553">
    <property type="term" value="F:hydrolase activity, hydrolyzing O-glycosyl compounds"/>
    <property type="evidence" value="ECO:0007669"/>
    <property type="project" value="InterPro"/>
</dbReference>
<feature type="active site" description="Proton acceptor" evidence="4">
    <location>
        <position position="33"/>
    </location>
</feature>
<organism evidence="8 9">
    <name type="scientific">Leucocoprinus leucothites</name>
    <dbReference type="NCBI Taxonomy" id="201217"/>
    <lineage>
        <taxon>Eukaryota</taxon>
        <taxon>Fungi</taxon>
        <taxon>Dikarya</taxon>
        <taxon>Basidiomycota</taxon>
        <taxon>Agaricomycotina</taxon>
        <taxon>Agaricomycetes</taxon>
        <taxon>Agaricomycetidae</taxon>
        <taxon>Agaricales</taxon>
        <taxon>Agaricineae</taxon>
        <taxon>Agaricaceae</taxon>
        <taxon>Leucocoprinus</taxon>
    </lineage>
</organism>
<feature type="chain" id="PRO_5034962148" description="N-acetyltransferase domain-containing protein" evidence="6">
    <location>
        <begin position="23"/>
        <end position="801"/>
    </location>
</feature>
<dbReference type="SUPFAM" id="SSF75005">
    <property type="entry name" value="Arabinanase/levansucrase/invertase"/>
    <property type="match status" value="1"/>
</dbReference>
<proteinExistence type="inferred from homology"/>
<evidence type="ECO:0000256" key="5">
    <source>
        <dbReference type="PIRSR" id="PIRSR606710-2"/>
    </source>
</evidence>
<dbReference type="Pfam" id="PF17851">
    <property type="entry name" value="GH43_C2"/>
    <property type="match status" value="2"/>
</dbReference>
<dbReference type="PANTHER" id="PTHR42812:SF16">
    <property type="entry name" value="HYDROLASE, PUTATIVE (AFU_ORTHOLOGUE AFUA_7G06110)-RELATED"/>
    <property type="match status" value="1"/>
</dbReference>
<evidence type="ECO:0000313" key="8">
    <source>
        <dbReference type="EMBL" id="KAF5350141.1"/>
    </source>
</evidence>
<keyword evidence="3" id="KW-0326">Glycosidase</keyword>
<dbReference type="InterPro" id="IPR000182">
    <property type="entry name" value="GNAT_dom"/>
</dbReference>
<keyword evidence="2" id="KW-0378">Hydrolase</keyword>
<dbReference type="PANTHER" id="PTHR42812">
    <property type="entry name" value="BETA-XYLOSIDASE"/>
    <property type="match status" value="1"/>
</dbReference>
<keyword evidence="9" id="KW-1185">Reference proteome</keyword>
<evidence type="ECO:0000259" key="7">
    <source>
        <dbReference type="PROSITE" id="PS51186"/>
    </source>
</evidence>
<dbReference type="AlphaFoldDB" id="A0A8H5FV08"/>
<dbReference type="InterPro" id="IPR041542">
    <property type="entry name" value="GH43_C2"/>
</dbReference>
<reference evidence="8 9" key="1">
    <citation type="journal article" date="2020" name="ISME J.">
        <title>Uncovering the hidden diversity of litter-decomposition mechanisms in mushroom-forming fungi.</title>
        <authorList>
            <person name="Floudas D."/>
            <person name="Bentzer J."/>
            <person name="Ahren D."/>
            <person name="Johansson T."/>
            <person name="Persson P."/>
            <person name="Tunlid A."/>
        </authorList>
    </citation>
    <scope>NUCLEOTIDE SEQUENCE [LARGE SCALE GENOMIC DNA]</scope>
    <source>
        <strain evidence="8 9">CBS 146.42</strain>
    </source>
</reference>
<evidence type="ECO:0000256" key="4">
    <source>
        <dbReference type="PIRSR" id="PIRSR606710-1"/>
    </source>
</evidence>
<gene>
    <name evidence="8" type="ORF">D9756_009081</name>
</gene>
<accession>A0A8H5FV08</accession>
<dbReference type="Proteomes" id="UP000559027">
    <property type="component" value="Unassembled WGS sequence"/>
</dbReference>